<accession>A0ACC1IE14</accession>
<evidence type="ECO:0000313" key="1">
    <source>
        <dbReference type="EMBL" id="KAJ1893528.1"/>
    </source>
</evidence>
<name>A0ACC1IE14_9FUNG</name>
<sequence>TVAEAVMAQMLDAGVQPTARVLETMVLVSLGQFSYEDAFVYLESMKAHSMVPAWRTYAAVVRRCARVRDPRAQTALREMQALGYPVTDALRSFVALHGRSARYTPAAPRKADREAAEPAAPTQQPGGHARGAPSFKI</sequence>
<keyword evidence="2" id="KW-1185">Reference proteome</keyword>
<dbReference type="Proteomes" id="UP001150581">
    <property type="component" value="Unassembled WGS sequence"/>
</dbReference>
<proteinExistence type="predicted"/>
<organism evidence="1 2">
    <name type="scientific">Kickxella alabastrina</name>
    <dbReference type="NCBI Taxonomy" id="61397"/>
    <lineage>
        <taxon>Eukaryota</taxon>
        <taxon>Fungi</taxon>
        <taxon>Fungi incertae sedis</taxon>
        <taxon>Zoopagomycota</taxon>
        <taxon>Kickxellomycotina</taxon>
        <taxon>Kickxellomycetes</taxon>
        <taxon>Kickxellales</taxon>
        <taxon>Kickxellaceae</taxon>
        <taxon>Kickxella</taxon>
    </lineage>
</organism>
<comment type="caution">
    <text evidence="1">The sequence shown here is derived from an EMBL/GenBank/DDBJ whole genome shotgun (WGS) entry which is preliminary data.</text>
</comment>
<reference evidence="1" key="1">
    <citation type="submission" date="2022-07" db="EMBL/GenBank/DDBJ databases">
        <title>Phylogenomic reconstructions and comparative analyses of Kickxellomycotina fungi.</title>
        <authorList>
            <person name="Reynolds N.K."/>
            <person name="Stajich J.E."/>
            <person name="Barry K."/>
            <person name="Grigoriev I.V."/>
            <person name="Crous P."/>
            <person name="Smith M.E."/>
        </authorList>
    </citation>
    <scope>NUCLEOTIDE SEQUENCE</scope>
    <source>
        <strain evidence="1">Benny 63K</strain>
    </source>
</reference>
<dbReference type="EMBL" id="JANBPG010000821">
    <property type="protein sequence ID" value="KAJ1893528.1"/>
    <property type="molecule type" value="Genomic_DNA"/>
</dbReference>
<evidence type="ECO:0000313" key="2">
    <source>
        <dbReference type="Proteomes" id="UP001150581"/>
    </source>
</evidence>
<protein>
    <submittedName>
        <fullName evidence="1">Uncharacterized protein</fullName>
    </submittedName>
</protein>
<feature type="non-terminal residue" evidence="1">
    <location>
        <position position="1"/>
    </location>
</feature>
<gene>
    <name evidence="1" type="ORF">LPJ66_005701</name>
</gene>